<feature type="transmembrane region" description="Helical" evidence="1">
    <location>
        <begin position="7"/>
        <end position="26"/>
    </location>
</feature>
<reference evidence="2 3" key="1">
    <citation type="submission" date="2016-11" db="EMBL/GenBank/DDBJ databases">
        <authorList>
            <person name="Jaros S."/>
            <person name="Januszkiewicz K."/>
            <person name="Wedrychowicz H."/>
        </authorList>
    </citation>
    <scope>NUCLEOTIDE SEQUENCE [LARGE SCALE GENOMIC DNA]</scope>
    <source>
        <strain evidence="2 3">Y1</strain>
    </source>
</reference>
<evidence type="ECO:0000313" key="2">
    <source>
        <dbReference type="EMBL" id="SHM89707.1"/>
    </source>
</evidence>
<organism evidence="2 3">
    <name type="scientific">Ruminococcus flavefaciens</name>
    <dbReference type="NCBI Taxonomy" id="1265"/>
    <lineage>
        <taxon>Bacteria</taxon>
        <taxon>Bacillati</taxon>
        <taxon>Bacillota</taxon>
        <taxon>Clostridia</taxon>
        <taxon>Eubacteriales</taxon>
        <taxon>Oscillospiraceae</taxon>
        <taxon>Ruminococcus</taxon>
    </lineage>
</organism>
<dbReference type="AlphaFoldDB" id="A0A1M7MFS3"/>
<sequence>MKKFSILFLIALIGTIASVLTLIIAIATQSFLLAQIVFGIACVFCVATALTSNKQIKKH</sequence>
<evidence type="ECO:0000313" key="3">
    <source>
        <dbReference type="Proteomes" id="UP000184394"/>
    </source>
</evidence>
<keyword evidence="1" id="KW-0812">Transmembrane</keyword>
<protein>
    <submittedName>
        <fullName evidence="2">Uncharacterized protein</fullName>
    </submittedName>
</protein>
<proteinExistence type="predicted"/>
<dbReference type="Proteomes" id="UP000184394">
    <property type="component" value="Unassembled WGS sequence"/>
</dbReference>
<evidence type="ECO:0000256" key="1">
    <source>
        <dbReference type="SAM" id="Phobius"/>
    </source>
</evidence>
<dbReference type="OrthoDB" id="9944111at2"/>
<gene>
    <name evidence="2" type="ORF">SAMN04487860_12223</name>
</gene>
<name>A0A1M7MFS3_RUMFL</name>
<keyword evidence="1" id="KW-0472">Membrane</keyword>
<dbReference type="EMBL" id="FRCT01000022">
    <property type="protein sequence ID" value="SHM89707.1"/>
    <property type="molecule type" value="Genomic_DNA"/>
</dbReference>
<dbReference type="RefSeq" id="WP_072952411.1">
    <property type="nucleotide sequence ID" value="NZ_FRCT01000022.1"/>
</dbReference>
<accession>A0A1M7MFS3</accession>
<keyword evidence="1" id="KW-1133">Transmembrane helix</keyword>
<feature type="transmembrane region" description="Helical" evidence="1">
    <location>
        <begin position="32"/>
        <end position="51"/>
    </location>
</feature>